<name>A0A819QBD0_9BILA</name>
<evidence type="ECO:0000313" key="6">
    <source>
        <dbReference type="Proteomes" id="UP000663868"/>
    </source>
</evidence>
<dbReference type="SUPFAM" id="SSF63825">
    <property type="entry name" value="YWTD domain"/>
    <property type="match status" value="1"/>
</dbReference>
<dbReference type="EMBL" id="CAJNOE010000872">
    <property type="protein sequence ID" value="CAF1350255.1"/>
    <property type="molecule type" value="Genomic_DNA"/>
</dbReference>
<reference evidence="5" key="1">
    <citation type="submission" date="2021-02" db="EMBL/GenBank/DDBJ databases">
        <authorList>
            <person name="Nowell W R."/>
        </authorList>
    </citation>
    <scope>NUCLEOTIDE SEQUENCE</scope>
</reference>
<dbReference type="PANTHER" id="PTHR24104">
    <property type="entry name" value="E3 UBIQUITIN-PROTEIN LIGASE NHLRC1-RELATED"/>
    <property type="match status" value="1"/>
</dbReference>
<dbReference type="InterPro" id="IPR011042">
    <property type="entry name" value="6-blade_b-propeller_TolB-like"/>
</dbReference>
<evidence type="ECO:0000256" key="3">
    <source>
        <dbReference type="SAM" id="Phobius"/>
    </source>
</evidence>
<dbReference type="PROSITE" id="PS51125">
    <property type="entry name" value="NHL"/>
    <property type="match status" value="2"/>
</dbReference>
<keyword evidence="3" id="KW-0812">Transmembrane</keyword>
<gene>
    <name evidence="4" type="ORF">IZO911_LOCUS36730</name>
    <name evidence="5" type="ORF">KXQ929_LOCUS29970</name>
</gene>
<keyword evidence="3" id="KW-1133">Transmembrane helix</keyword>
<dbReference type="Pfam" id="PF01436">
    <property type="entry name" value="NHL"/>
    <property type="match status" value="2"/>
</dbReference>
<evidence type="ECO:0000313" key="5">
    <source>
        <dbReference type="EMBL" id="CAF4025864.1"/>
    </source>
</evidence>
<keyword evidence="1" id="KW-0677">Repeat</keyword>
<dbReference type="CDD" id="cd05819">
    <property type="entry name" value="NHL"/>
    <property type="match status" value="1"/>
</dbReference>
<organism evidence="5 6">
    <name type="scientific">Adineta steineri</name>
    <dbReference type="NCBI Taxonomy" id="433720"/>
    <lineage>
        <taxon>Eukaryota</taxon>
        <taxon>Metazoa</taxon>
        <taxon>Spiralia</taxon>
        <taxon>Gnathifera</taxon>
        <taxon>Rotifera</taxon>
        <taxon>Eurotatoria</taxon>
        <taxon>Bdelloidea</taxon>
        <taxon>Adinetida</taxon>
        <taxon>Adinetidae</taxon>
        <taxon>Adineta</taxon>
    </lineage>
</organism>
<feature type="transmembrane region" description="Helical" evidence="3">
    <location>
        <begin position="382"/>
        <end position="405"/>
    </location>
</feature>
<accession>A0A819QBD0</accession>
<comment type="caution">
    <text evidence="5">The sequence shown here is derived from an EMBL/GenBank/DDBJ whole genome shotgun (WGS) entry which is preliminary data.</text>
</comment>
<feature type="transmembrane region" description="Helical" evidence="3">
    <location>
        <begin position="1224"/>
        <end position="1245"/>
    </location>
</feature>
<evidence type="ECO:0000313" key="4">
    <source>
        <dbReference type="EMBL" id="CAF1350255.1"/>
    </source>
</evidence>
<evidence type="ECO:0000256" key="1">
    <source>
        <dbReference type="ARBA" id="ARBA00022737"/>
    </source>
</evidence>
<dbReference type="InterPro" id="IPR050952">
    <property type="entry name" value="TRIM-NHL_E3_ligases"/>
</dbReference>
<feature type="repeat" description="NHL" evidence="2">
    <location>
        <begin position="1566"/>
        <end position="1602"/>
    </location>
</feature>
<feature type="transmembrane region" description="Helical" evidence="3">
    <location>
        <begin position="458"/>
        <end position="476"/>
    </location>
</feature>
<feature type="repeat" description="NHL" evidence="2">
    <location>
        <begin position="1358"/>
        <end position="1397"/>
    </location>
</feature>
<feature type="transmembrane region" description="Helical" evidence="3">
    <location>
        <begin position="789"/>
        <end position="811"/>
    </location>
</feature>
<feature type="transmembrane region" description="Helical" evidence="3">
    <location>
        <begin position="851"/>
        <end position="869"/>
    </location>
</feature>
<evidence type="ECO:0000256" key="2">
    <source>
        <dbReference type="PROSITE-ProRule" id="PRU00504"/>
    </source>
</evidence>
<dbReference type="InterPro" id="IPR001258">
    <property type="entry name" value="NHL_repeat"/>
</dbReference>
<proteinExistence type="predicted"/>
<dbReference type="GO" id="GO:0008270">
    <property type="term" value="F:zinc ion binding"/>
    <property type="evidence" value="ECO:0007669"/>
    <property type="project" value="UniProtKB-KW"/>
</dbReference>
<dbReference type="Gene3D" id="2.120.10.30">
    <property type="entry name" value="TolB, C-terminal domain"/>
    <property type="match status" value="2"/>
</dbReference>
<feature type="transmembrane region" description="Helical" evidence="3">
    <location>
        <begin position="1170"/>
        <end position="1192"/>
    </location>
</feature>
<protein>
    <recommendedName>
        <fullName evidence="7">NHL repeat containing protein</fullName>
    </recommendedName>
</protein>
<dbReference type="Proteomes" id="UP000663868">
    <property type="component" value="Unassembled WGS sequence"/>
</dbReference>
<sequence length="1605" mass="182659">MSSLKEFLRNLNLFSPSSDSNEQENDQQRRWNIIGTRIYIILIIFILFIVGLILLLLKQRVIVTIPNPTKEQFEGVPNNAKCSCSHISIPYRKFMSLKTSFHQVCSSDFVTNRWLNAIDSKTNTTYFGFRDFRRIGNAQFQALAAYCRLSESYTNQSVYAILQNALLSPQILSNASLQSYINATIEQFKLKTPNTFNIQLKLIIKMAVANKLIPALQTSSYYIDDMLEREMYAHNYRRTNGSTCYCNQNDCNQIESGIVNKFGKQNVNEAINSLAWSIPGMSTGCFPGFSLLWSTLECFYNQTCVDKLISYFPTSEEFNAMIMNNESLYLPTSTVQSIIDKLMIENWTMNIFYDEYYSECAPSSCTYLKIFRRDFGHVLKKLIGLLSSLTLILGLIIPLVIGFIMKRRDRTPKPRISFKNRLYQLKEIVQKKLIELNIFKHSSNTDRQTKFQRYATRLYIFLLIGSMIIITIYVFLQKSIQSKTISYPTESQFIQLEEKYSRSLSCPCSSISISYSSFTTIQPQYHQLCRSDLISEEWIHYMKKSLYGKNLINFDYRLVSTSYFQLLSLFCEQARETIVNALEIFLKTEFVSSQVLEQELFKNQINSATEDWKLTVTNTFRRTIQLIQRIYHGNQLIGSLNTGLFYTDENLEVYGYPQTHYGCDCIVSPSCYSTVAIYRTIQYNVYSDDPYLVPNIFYGCDLILSLFESTLECFYNLSCMLEIDEHIGSPVSFNFSALNQNLSQPNEKIEKIINRLMIDKWLPNVNFSSYYKKCLPLSCTYQYDDRNNIFISITTIISIFGGLSLALKLLIMISLEFINKILTNNFFHLISFSFIKQIFICRTENQIIHRLHVILVIGILTTFYMFSAFTPRVIPIEINKPSLKIYEDLYKEYNDTLKCPCSQLSMKYESFLTLTPRFHEVCSSEFITDRWLSYLYKKKHNDNRYSAYDFYSSAVGQFKLLSSFCNLSKETVSESIFQLETTDFINNQLLSSYILNSRIEMFINEFQQTISQSFVNSISLIRETINSNMLMTLYLSNWKFDRVTFEWSTAVIYMFPLNYTGCSCSSSSKCVSSSHGMLIGCYPLETIFQTTLHCFYDQQCIDSTHNFKSINTSSLEASHFLLNQTIESVVNKLMLEELKSEINYTNYFDACSPALCIYSYVDKTNAIEGILALIGLYGGLVIICRLIAIIIVKKMCRPRSVNSDISETQPTQSTRSCVCIRSKLMWIIFTIVIIAIITIPTAIILTKKGNVVETNSTTAIMMTTGEGSTTLMLTTTKKPSTTTTTTVEPGSTTKAGSSCNSSWSTAGITLLSSSTKLSCTRLFIDSDDTLYGADKDRHYIWKVSKNAENATVVAGVHGSSGSDSIKLNYPEDVYVDRYGSIYALDTNNHRVQKFINGTTHAITIAGLTESPGCSLKQFNYPRGFAFDPTDTFMYIADRSCHRVVRFSTSSTSGTDRVLAAGTARPGNTSKALNGPWSIWYLSSINNDLLIVNHDGNSVIRWPVGGTSGTFVAGLPGSTCSNSTCFSGPTDVKIDADLNMYVVDEKNHRVQMFCKDSNVGVTVIGNDVPGNSPTQLNSPRGIAFDSAMNMYVCDTGNQRVQKFLKL</sequence>
<keyword evidence="3" id="KW-0472">Membrane</keyword>
<dbReference type="Proteomes" id="UP000663860">
    <property type="component" value="Unassembled WGS sequence"/>
</dbReference>
<feature type="transmembrane region" description="Helical" evidence="3">
    <location>
        <begin position="38"/>
        <end position="57"/>
    </location>
</feature>
<dbReference type="PANTHER" id="PTHR24104:SF25">
    <property type="entry name" value="PROTEIN LIN-41"/>
    <property type="match status" value="1"/>
</dbReference>
<evidence type="ECO:0008006" key="7">
    <source>
        <dbReference type="Google" id="ProtNLM"/>
    </source>
</evidence>
<dbReference type="EMBL" id="CAJOBB010003187">
    <property type="protein sequence ID" value="CAF4025864.1"/>
    <property type="molecule type" value="Genomic_DNA"/>
</dbReference>
<dbReference type="SUPFAM" id="SSF63829">
    <property type="entry name" value="Calcium-dependent phosphotriesterase"/>
    <property type="match status" value="1"/>
</dbReference>